<dbReference type="GO" id="GO:0003677">
    <property type="term" value="F:DNA binding"/>
    <property type="evidence" value="ECO:0007669"/>
    <property type="project" value="InterPro"/>
</dbReference>
<reference evidence="2 3" key="1">
    <citation type="submission" date="2019-12" db="EMBL/GenBank/DDBJ databases">
        <authorList>
            <person name="Wolfe R."/>
            <person name="Danczak R."/>
            <person name="Wilkins M."/>
        </authorList>
    </citation>
    <scope>NUCLEOTIDE SEQUENCE [LARGE SCALE GENOMIC DNA]</scope>
    <source>
        <strain evidence="2">X2_MaxBin.013</strain>
    </source>
</reference>
<dbReference type="SUPFAM" id="SSF46955">
    <property type="entry name" value="Putative DNA-binding domain"/>
    <property type="match status" value="1"/>
</dbReference>
<dbReference type="Gene3D" id="1.10.10.10">
    <property type="entry name" value="Winged helix-like DNA-binding domain superfamily/Winged helix DNA-binding domain"/>
    <property type="match status" value="1"/>
</dbReference>
<evidence type="ECO:0000313" key="3">
    <source>
        <dbReference type="Proteomes" id="UP000488506"/>
    </source>
</evidence>
<proteinExistence type="predicted"/>
<dbReference type="InterPro" id="IPR036388">
    <property type="entry name" value="WH-like_DNA-bd_sf"/>
</dbReference>
<evidence type="ECO:0000259" key="1">
    <source>
        <dbReference type="Pfam" id="PF12728"/>
    </source>
</evidence>
<dbReference type="AlphaFoldDB" id="A0A833NRX4"/>
<dbReference type="InterPro" id="IPR009061">
    <property type="entry name" value="DNA-bd_dom_put_sf"/>
</dbReference>
<dbReference type="Proteomes" id="UP000488506">
    <property type="component" value="Unassembled WGS sequence"/>
</dbReference>
<name>A0A833NRX4_UNCSA</name>
<accession>A0A833NRX4</accession>
<sequence>MEEILTKQELAEFLRVELKTVNYLVYSKQIPRFKCGREYRFLRSEIMRWIMGRMDGKWHELLDNR</sequence>
<dbReference type="EMBL" id="WPAF01000013">
    <property type="protein sequence ID" value="KAF0134054.1"/>
    <property type="molecule type" value="Genomic_DNA"/>
</dbReference>
<evidence type="ECO:0000313" key="2">
    <source>
        <dbReference type="EMBL" id="KAF0134054.1"/>
    </source>
</evidence>
<protein>
    <recommendedName>
        <fullName evidence="1">Helix-turn-helix domain-containing protein</fullName>
    </recommendedName>
</protein>
<gene>
    <name evidence="2" type="ORF">FD145_908</name>
</gene>
<dbReference type="InterPro" id="IPR041657">
    <property type="entry name" value="HTH_17"/>
</dbReference>
<feature type="domain" description="Helix-turn-helix" evidence="1">
    <location>
        <begin position="5"/>
        <end position="53"/>
    </location>
</feature>
<dbReference type="Pfam" id="PF12728">
    <property type="entry name" value="HTH_17"/>
    <property type="match status" value="1"/>
</dbReference>
<organism evidence="2 3">
    <name type="scientific">Candidatus Saganbacteria bacterium</name>
    <dbReference type="NCBI Taxonomy" id="2575572"/>
    <lineage>
        <taxon>Bacteria</taxon>
        <taxon>Bacillati</taxon>
        <taxon>Saganbacteria</taxon>
    </lineage>
</organism>
<dbReference type="InterPro" id="IPR010093">
    <property type="entry name" value="SinI_DNA-bd"/>
</dbReference>
<dbReference type="NCBIfam" id="TIGR01764">
    <property type="entry name" value="excise"/>
    <property type="match status" value="1"/>
</dbReference>
<comment type="caution">
    <text evidence="2">The sequence shown here is derived from an EMBL/GenBank/DDBJ whole genome shotgun (WGS) entry which is preliminary data.</text>
</comment>